<keyword evidence="4" id="KW-0378">Hydrolase</keyword>
<protein>
    <submittedName>
        <fullName evidence="9">LD-carboxypeptidase</fullName>
    </submittedName>
</protein>
<dbReference type="EMBL" id="CP106735">
    <property type="protein sequence ID" value="UXX77688.1"/>
    <property type="molecule type" value="Genomic_DNA"/>
</dbReference>
<dbReference type="InterPro" id="IPR006311">
    <property type="entry name" value="TAT_signal"/>
</dbReference>
<reference evidence="9" key="1">
    <citation type="submission" date="2022-10" db="EMBL/GenBank/DDBJ databases">
        <title>Comparative genomics and taxonomic characterization of three novel marine species of genus Reichenbachiella exhibiting antioxidant and polysaccharide degradation activities.</title>
        <authorList>
            <person name="Muhammad N."/>
            <person name="Lee Y.-J."/>
            <person name="Ko J."/>
            <person name="Kim S.-G."/>
        </authorList>
    </citation>
    <scope>NUCLEOTIDE SEQUENCE</scope>
    <source>
        <strain evidence="9">Wsw4-B4</strain>
    </source>
</reference>
<dbReference type="PANTHER" id="PTHR30237:SF2">
    <property type="entry name" value="MUREIN TETRAPEPTIDE CARBOXYPEPTIDASE"/>
    <property type="match status" value="1"/>
</dbReference>
<keyword evidence="5" id="KW-0720">Serine protease</keyword>
<feature type="domain" description="LD-carboxypeptidase C-terminal" evidence="8">
    <location>
        <begin position="215"/>
        <end position="335"/>
    </location>
</feature>
<feature type="signal peptide" evidence="6">
    <location>
        <begin position="1"/>
        <end position="26"/>
    </location>
</feature>
<dbReference type="PROSITE" id="PS51318">
    <property type="entry name" value="TAT"/>
    <property type="match status" value="1"/>
</dbReference>
<evidence type="ECO:0000256" key="1">
    <source>
        <dbReference type="ARBA" id="ARBA00010233"/>
    </source>
</evidence>
<accession>A0ABY6CY14</accession>
<dbReference type="Gene3D" id="3.50.30.60">
    <property type="entry name" value="LD-carboxypeptidase A C-terminal domain-like"/>
    <property type="match status" value="1"/>
</dbReference>
<evidence type="ECO:0000256" key="2">
    <source>
        <dbReference type="ARBA" id="ARBA00022645"/>
    </source>
</evidence>
<dbReference type="InterPro" id="IPR003507">
    <property type="entry name" value="S66_fam"/>
</dbReference>
<feature type="domain" description="LD-carboxypeptidase N-terminal" evidence="7">
    <location>
        <begin position="46"/>
        <end position="162"/>
    </location>
</feature>
<dbReference type="PIRSF" id="PIRSF028757">
    <property type="entry name" value="LD-carboxypeptidase"/>
    <property type="match status" value="1"/>
</dbReference>
<dbReference type="InterPro" id="IPR040449">
    <property type="entry name" value="Peptidase_S66_N"/>
</dbReference>
<keyword evidence="2" id="KW-0121">Carboxypeptidase</keyword>
<dbReference type="Proteomes" id="UP001062165">
    <property type="component" value="Chromosome"/>
</dbReference>
<comment type="similarity">
    <text evidence="1">Belongs to the peptidase S66 family.</text>
</comment>
<dbReference type="RefSeq" id="WP_263049435.1">
    <property type="nucleotide sequence ID" value="NZ_CP106735.1"/>
</dbReference>
<dbReference type="InterPro" id="IPR029062">
    <property type="entry name" value="Class_I_gatase-like"/>
</dbReference>
<dbReference type="NCBIfam" id="TIGR01409">
    <property type="entry name" value="TAT_signal_seq"/>
    <property type="match status" value="1"/>
</dbReference>
<dbReference type="PANTHER" id="PTHR30237">
    <property type="entry name" value="MURAMOYLTETRAPEPTIDE CARBOXYPEPTIDASE"/>
    <property type="match status" value="1"/>
</dbReference>
<evidence type="ECO:0000256" key="3">
    <source>
        <dbReference type="ARBA" id="ARBA00022670"/>
    </source>
</evidence>
<dbReference type="Gene3D" id="3.40.50.10740">
    <property type="entry name" value="Class I glutamine amidotransferase-like"/>
    <property type="match status" value="1"/>
</dbReference>
<feature type="chain" id="PRO_5046722264" evidence="6">
    <location>
        <begin position="27"/>
        <end position="350"/>
    </location>
</feature>
<dbReference type="InterPro" id="IPR027461">
    <property type="entry name" value="Carboxypeptidase_A_C_sf"/>
</dbReference>
<dbReference type="Pfam" id="PF02016">
    <property type="entry name" value="Peptidase_S66"/>
    <property type="match status" value="1"/>
</dbReference>
<evidence type="ECO:0000259" key="8">
    <source>
        <dbReference type="Pfam" id="PF17676"/>
    </source>
</evidence>
<evidence type="ECO:0000313" key="9">
    <source>
        <dbReference type="EMBL" id="UXX77688.1"/>
    </source>
</evidence>
<name>A0ABY6CY14_9BACT</name>
<evidence type="ECO:0000313" key="10">
    <source>
        <dbReference type="Proteomes" id="UP001062165"/>
    </source>
</evidence>
<gene>
    <name evidence="9" type="ORF">N7E81_09940</name>
</gene>
<keyword evidence="6" id="KW-0732">Signal</keyword>
<evidence type="ECO:0000256" key="6">
    <source>
        <dbReference type="SAM" id="SignalP"/>
    </source>
</evidence>
<dbReference type="InterPro" id="IPR040921">
    <property type="entry name" value="Peptidase_S66C"/>
</dbReference>
<dbReference type="InterPro" id="IPR027478">
    <property type="entry name" value="LdcA_N"/>
</dbReference>
<dbReference type="Pfam" id="PF17676">
    <property type="entry name" value="Peptidase_S66C"/>
    <property type="match status" value="1"/>
</dbReference>
<evidence type="ECO:0000259" key="7">
    <source>
        <dbReference type="Pfam" id="PF02016"/>
    </source>
</evidence>
<dbReference type="SUPFAM" id="SSF52317">
    <property type="entry name" value="Class I glutamine amidotransferase-like"/>
    <property type="match status" value="1"/>
</dbReference>
<evidence type="ECO:0000256" key="5">
    <source>
        <dbReference type="ARBA" id="ARBA00022825"/>
    </source>
</evidence>
<dbReference type="SUPFAM" id="SSF141986">
    <property type="entry name" value="LD-carboxypeptidase A C-terminal domain-like"/>
    <property type="match status" value="1"/>
</dbReference>
<keyword evidence="3" id="KW-0645">Protease</keyword>
<sequence length="350" mass="37769">MDRRNFVKKSAAASAATLLTVSVAKAQAKDQQALIKPKALQKGDTIGLITPASAVTRQAFEKAVANLEAMGFVVRYTDNMAVRKGFLAGTDQQRLDDLHRMFEDPAIDGIVCARGGYGSGRLLPDINYDLIKANPKVLIGYSDITALLYGIHKKTGLVCFHGPVGASEYSDFTTKGFDQVLMRSKNNVKYEVPKDWEQLADPAYQTLPLVSGRAEGALVGGNLSLMCSLMGTPYDIGFAGKIVFIEEVGESPYRVDRMLTQLLNSGKLAQAKGIAMGVFKGCETKPDDPDFALSTSLENVLADRFSDLKIPVLYGLPIGHIDDNATLPFGARAELDVEKASLQLMEAGVV</sequence>
<keyword evidence="10" id="KW-1185">Reference proteome</keyword>
<dbReference type="InterPro" id="IPR019546">
    <property type="entry name" value="TAT_signal_bac_arc"/>
</dbReference>
<dbReference type="CDD" id="cd07025">
    <property type="entry name" value="Peptidase_S66"/>
    <property type="match status" value="1"/>
</dbReference>
<evidence type="ECO:0000256" key="4">
    <source>
        <dbReference type="ARBA" id="ARBA00022801"/>
    </source>
</evidence>
<proteinExistence type="inferred from homology"/>
<organism evidence="9 10">
    <name type="scientific">Reichenbachiella carrageenanivorans</name>
    <dbReference type="NCBI Taxonomy" id="2979869"/>
    <lineage>
        <taxon>Bacteria</taxon>
        <taxon>Pseudomonadati</taxon>
        <taxon>Bacteroidota</taxon>
        <taxon>Cytophagia</taxon>
        <taxon>Cytophagales</taxon>
        <taxon>Reichenbachiellaceae</taxon>
        <taxon>Reichenbachiella</taxon>
    </lineage>
</organism>